<dbReference type="InterPro" id="IPR011335">
    <property type="entry name" value="Restrct_endonuc-II-like"/>
</dbReference>
<evidence type="ECO:0000313" key="1">
    <source>
        <dbReference type="EMBL" id="WWO46336.1"/>
    </source>
</evidence>
<proteinExistence type="predicted"/>
<gene>
    <name evidence="1" type="ORF">OPV09_27210</name>
</gene>
<name>A0ABZ2GLN1_9BURK</name>
<dbReference type="CDD" id="cd22362">
    <property type="entry name" value="TnsA_endonuclease-like"/>
    <property type="match status" value="1"/>
</dbReference>
<evidence type="ECO:0000313" key="2">
    <source>
        <dbReference type="Proteomes" id="UP001373909"/>
    </source>
</evidence>
<evidence type="ECO:0008006" key="3">
    <source>
        <dbReference type="Google" id="ProtNLM"/>
    </source>
</evidence>
<keyword evidence="2" id="KW-1185">Reference proteome</keyword>
<sequence length="333" mass="37253">MSGTTQQLTSSGRFDAPSDLIAVPAEPTPKHRLQKGMTHKKLCQRIRLGHGMGHGSGYLPWLILRRNNPSPYSNQVATSMPPLRRGAYYYSRGEYHTALLLLWLGVRDLREQFPLWPIAHPHPLDGTPGTAPIQRPWSRGLLDIAREAGIDHGYEIGSGVPYVASLDLLATAPLPGGDRLAGFSSKPIVDPTQEVDWRTLERLELERRYTAAIDCSYFVSSSALIPKLMAGQLEVWLDASTLYCAPHLITWAGEFAHYLNASLDLPINEAVLHAARTLRLTTAEAWLLFQHCAWTQSIDIDPSQRILTSYPVRPGGRAMRDDLRRRFFGDTWP</sequence>
<dbReference type="Gene3D" id="3.40.1350.10">
    <property type="match status" value="1"/>
</dbReference>
<dbReference type="SUPFAM" id="SSF52980">
    <property type="entry name" value="Restriction endonuclease-like"/>
    <property type="match status" value="1"/>
</dbReference>
<organism evidence="1 2">
    <name type="scientific">Janthinobacterium aestuarii</name>
    <dbReference type="NCBI Taxonomy" id="2985511"/>
    <lineage>
        <taxon>Bacteria</taxon>
        <taxon>Pseudomonadati</taxon>
        <taxon>Pseudomonadota</taxon>
        <taxon>Betaproteobacteria</taxon>
        <taxon>Burkholderiales</taxon>
        <taxon>Oxalobacteraceae</taxon>
        <taxon>Janthinobacterium</taxon>
    </lineage>
</organism>
<protein>
    <recommendedName>
        <fullName evidence="3">TnsA-like heteromeric transposase endonuclease subunit</fullName>
    </recommendedName>
</protein>
<accession>A0ABZ2GLN1</accession>
<dbReference type="RefSeq" id="WP_338679934.1">
    <property type="nucleotide sequence ID" value="NZ_CP142523.1"/>
</dbReference>
<reference evidence="1 2" key="1">
    <citation type="submission" date="2024-01" db="EMBL/GenBank/DDBJ databases">
        <title>Draft genome sequences of nine bacterial species from freshwater ponds near Washington, DC.</title>
        <authorList>
            <person name="Pavloudi C."/>
            <person name="Oliver L."/>
            <person name="Slattery K."/>
            <person name="Lissner G."/>
            <person name="Saw J.H."/>
        </authorList>
    </citation>
    <scope>NUCLEOTIDE SEQUENCE [LARGE SCALE GENOMIC DNA]</scope>
    <source>
        <strain evidence="2">TB1-E2</strain>
    </source>
</reference>
<dbReference type="InterPro" id="IPR011856">
    <property type="entry name" value="tRNA_endonuc-like_dom_sf"/>
</dbReference>
<dbReference type="EMBL" id="CP142523">
    <property type="protein sequence ID" value="WWO46336.1"/>
    <property type="molecule type" value="Genomic_DNA"/>
</dbReference>
<dbReference type="Proteomes" id="UP001373909">
    <property type="component" value="Chromosome"/>
</dbReference>